<dbReference type="PROSITE" id="PS51379">
    <property type="entry name" value="4FE4S_FER_2"/>
    <property type="match status" value="2"/>
</dbReference>
<dbReference type="PANTHER" id="PTHR24960:SF79">
    <property type="entry name" value="PHOTOSYSTEM I IRON-SULFUR CENTER"/>
    <property type="match status" value="1"/>
</dbReference>
<dbReference type="Gene3D" id="3.30.70.20">
    <property type="match status" value="1"/>
</dbReference>
<dbReference type="GO" id="GO:0016491">
    <property type="term" value="F:oxidoreductase activity"/>
    <property type="evidence" value="ECO:0007669"/>
    <property type="project" value="UniProtKB-ARBA"/>
</dbReference>
<sequence>MTARVYFVRAAIGSGRKNMLQKIGDLFDAADLSECIGDGDLTAIKIHFGEWGNDTYISPVWVREVTEQVRAAGGRPFLTDTNTLYSGMRHNGVDHLTVAARHGFVPEVAGAPVVIADGITSQNWRTVGIGKKHFGEVKIAGDILDAGSMIVLSHVKGHGMAGFGGAIKNLAMGCAPAAGKKDQHQGLLPAIDGDICIGCAACTRACPNGALVEEEGEVHLTPSRCIGCGECMTVCPTGAIDFDWEGGVVPFMEMMTEYALGAVRGKEGRIGYINVLMNITPDCDCCPWSDSAIVPDIGILASTDPVAIDAASVDLVNAQRGIRGSRLLCGHEPGEDKFRGVAPCTDGMVQIRYGEEIGLGEAAYELIEIGE</sequence>
<evidence type="ECO:0000259" key="5">
    <source>
        <dbReference type="PROSITE" id="PS51379"/>
    </source>
</evidence>
<evidence type="ECO:0000256" key="2">
    <source>
        <dbReference type="ARBA" id="ARBA00022723"/>
    </source>
</evidence>
<dbReference type="GO" id="GO:0046872">
    <property type="term" value="F:metal ion binding"/>
    <property type="evidence" value="ECO:0007669"/>
    <property type="project" value="UniProtKB-KW"/>
</dbReference>
<dbReference type="PANTHER" id="PTHR24960">
    <property type="entry name" value="PHOTOSYSTEM I IRON-SULFUR CENTER-RELATED"/>
    <property type="match status" value="1"/>
</dbReference>
<name>A0A483CPU2_9EURY</name>
<dbReference type="GO" id="GO:0051539">
    <property type="term" value="F:4 iron, 4 sulfur cluster binding"/>
    <property type="evidence" value="ECO:0007669"/>
    <property type="project" value="UniProtKB-KW"/>
</dbReference>
<dbReference type="Pfam" id="PF04015">
    <property type="entry name" value="DUF362"/>
    <property type="match status" value="1"/>
</dbReference>
<evidence type="ECO:0000313" key="6">
    <source>
        <dbReference type="EMBL" id="TAJ45052.1"/>
    </source>
</evidence>
<dbReference type="InterPro" id="IPR017900">
    <property type="entry name" value="4Fe4S_Fe_S_CS"/>
</dbReference>
<dbReference type="Pfam" id="PF12838">
    <property type="entry name" value="Fer4_7"/>
    <property type="match status" value="1"/>
</dbReference>
<dbReference type="Gene3D" id="3.40.50.11440">
    <property type="match status" value="1"/>
</dbReference>
<dbReference type="EMBL" id="PGCL01000002">
    <property type="protein sequence ID" value="TAJ45052.1"/>
    <property type="molecule type" value="Genomic_DNA"/>
</dbReference>
<evidence type="ECO:0000256" key="4">
    <source>
        <dbReference type="ARBA" id="ARBA00023014"/>
    </source>
</evidence>
<feature type="domain" description="4Fe-4S ferredoxin-type" evidence="5">
    <location>
        <begin position="187"/>
        <end position="215"/>
    </location>
</feature>
<keyword evidence="2" id="KW-0479">Metal-binding</keyword>
<dbReference type="RefSeq" id="WP_130646680.1">
    <property type="nucleotide sequence ID" value="NZ_PGCL01000002.1"/>
</dbReference>
<dbReference type="InterPro" id="IPR017896">
    <property type="entry name" value="4Fe4S_Fe-S-bd"/>
</dbReference>
<keyword evidence="4" id="KW-0411">Iron-sulfur</keyword>
<dbReference type="SUPFAM" id="SSF54862">
    <property type="entry name" value="4Fe-4S ferredoxins"/>
    <property type="match status" value="1"/>
</dbReference>
<organism evidence="6 7">
    <name type="scientific">Methanofollis fontis</name>
    <dbReference type="NCBI Taxonomy" id="2052832"/>
    <lineage>
        <taxon>Archaea</taxon>
        <taxon>Methanobacteriati</taxon>
        <taxon>Methanobacteriota</taxon>
        <taxon>Stenosarchaea group</taxon>
        <taxon>Methanomicrobia</taxon>
        <taxon>Methanomicrobiales</taxon>
        <taxon>Methanomicrobiaceae</taxon>
        <taxon>Methanofollis</taxon>
    </lineage>
</organism>
<dbReference type="InterPro" id="IPR007160">
    <property type="entry name" value="DUF362"/>
</dbReference>
<dbReference type="PROSITE" id="PS00198">
    <property type="entry name" value="4FE4S_FER_1"/>
    <property type="match status" value="1"/>
</dbReference>
<gene>
    <name evidence="6" type="ORF">CUJ86_06185</name>
</gene>
<keyword evidence="1" id="KW-0004">4Fe-4S</keyword>
<proteinExistence type="predicted"/>
<protein>
    <submittedName>
        <fullName evidence="6">4Fe-4S ferredoxin</fullName>
    </submittedName>
</protein>
<dbReference type="OrthoDB" id="5583at2157"/>
<dbReference type="InterPro" id="IPR050157">
    <property type="entry name" value="PSI_iron-sulfur_center"/>
</dbReference>
<reference evidence="6 7" key="1">
    <citation type="submission" date="2017-11" db="EMBL/GenBank/DDBJ databases">
        <title>Isolation and Characterization of Methanofollis Species from Methane Seep Offshore SW Taiwan.</title>
        <authorList>
            <person name="Teng N.-H."/>
            <person name="Lai M.-C."/>
            <person name="Chen S.-C."/>
        </authorList>
    </citation>
    <scope>NUCLEOTIDE SEQUENCE [LARGE SCALE GENOMIC DNA]</scope>
    <source>
        <strain evidence="6 7">FWC-SCC2</strain>
    </source>
</reference>
<comment type="caution">
    <text evidence="6">The sequence shown here is derived from an EMBL/GenBank/DDBJ whole genome shotgun (WGS) entry which is preliminary data.</text>
</comment>
<feature type="domain" description="4Fe-4S ferredoxin-type" evidence="5">
    <location>
        <begin position="216"/>
        <end position="245"/>
    </location>
</feature>
<accession>A0A483CPU2</accession>
<evidence type="ECO:0000313" key="7">
    <source>
        <dbReference type="Proteomes" id="UP000292580"/>
    </source>
</evidence>
<keyword evidence="7" id="KW-1185">Reference proteome</keyword>
<dbReference type="Proteomes" id="UP000292580">
    <property type="component" value="Unassembled WGS sequence"/>
</dbReference>
<dbReference type="AlphaFoldDB" id="A0A483CPU2"/>
<evidence type="ECO:0000256" key="1">
    <source>
        <dbReference type="ARBA" id="ARBA00022485"/>
    </source>
</evidence>
<evidence type="ECO:0000256" key="3">
    <source>
        <dbReference type="ARBA" id="ARBA00023004"/>
    </source>
</evidence>
<keyword evidence="3" id="KW-0408">Iron</keyword>